<dbReference type="AlphaFoldDB" id="A0A2U8WAH0"/>
<proteinExistence type="predicted"/>
<name>A0A2U8WAH0_9HYPH</name>
<dbReference type="KEGG" id="mets:DK389_19735"/>
<accession>A0A2U8WAH0</accession>
<dbReference type="Proteomes" id="UP000245926">
    <property type="component" value="Chromosome"/>
</dbReference>
<evidence type="ECO:0000313" key="1">
    <source>
        <dbReference type="EMBL" id="AWN42316.1"/>
    </source>
</evidence>
<protein>
    <submittedName>
        <fullName evidence="1">Uncharacterized protein</fullName>
    </submittedName>
</protein>
<organism evidence="1 2">
    <name type="scientific">Methylobacterium durans</name>
    <dbReference type="NCBI Taxonomy" id="2202825"/>
    <lineage>
        <taxon>Bacteria</taxon>
        <taxon>Pseudomonadati</taxon>
        <taxon>Pseudomonadota</taxon>
        <taxon>Alphaproteobacteria</taxon>
        <taxon>Hyphomicrobiales</taxon>
        <taxon>Methylobacteriaceae</taxon>
        <taxon>Methylobacterium</taxon>
    </lineage>
</organism>
<dbReference type="EMBL" id="CP029550">
    <property type="protein sequence ID" value="AWN42316.1"/>
    <property type="molecule type" value="Genomic_DNA"/>
</dbReference>
<evidence type="ECO:0000313" key="2">
    <source>
        <dbReference type="Proteomes" id="UP000245926"/>
    </source>
</evidence>
<dbReference type="OrthoDB" id="8137995at2"/>
<keyword evidence="2" id="KW-1185">Reference proteome</keyword>
<gene>
    <name evidence="1" type="ORF">DK389_19735</name>
</gene>
<sequence>MAETPLAGLAGTWSGSGTISLSGGGRERIRCRSTHQVGGDGTAVQSNLRCASDSYQFQLASQINYGAGAIRGTWSETTRGVSGTLSGFADVGQLSARASAPGFVADLSLSTRGRRQVVTIRSEGTDLAGASVTLNRE</sequence>
<reference evidence="2" key="1">
    <citation type="submission" date="2018-05" db="EMBL/GenBank/DDBJ databases">
        <title>Complete Genome Sequence of Methylobacterium sp. 17SD2-17.</title>
        <authorList>
            <person name="Srinivasan S."/>
        </authorList>
    </citation>
    <scope>NUCLEOTIDE SEQUENCE [LARGE SCALE GENOMIC DNA]</scope>
    <source>
        <strain evidence="2">17SD2-17</strain>
    </source>
</reference>